<proteinExistence type="inferred from homology"/>
<feature type="region of interest" description="Disordered" evidence="4">
    <location>
        <begin position="111"/>
        <end position="171"/>
    </location>
</feature>
<dbReference type="PANTHER" id="PTHR11527">
    <property type="entry name" value="HEAT-SHOCK PROTEIN 20 FAMILY MEMBER"/>
    <property type="match status" value="1"/>
</dbReference>
<dbReference type="CDD" id="cd06464">
    <property type="entry name" value="ACD_sHsps-like"/>
    <property type="match status" value="1"/>
</dbReference>
<feature type="compositionally biased region" description="Polar residues" evidence="4">
    <location>
        <begin position="157"/>
        <end position="167"/>
    </location>
</feature>
<evidence type="ECO:0000313" key="7">
    <source>
        <dbReference type="Proteomes" id="UP001590950"/>
    </source>
</evidence>
<feature type="domain" description="SHSP" evidence="5">
    <location>
        <begin position="63"/>
        <end position="241"/>
    </location>
</feature>
<evidence type="ECO:0000256" key="3">
    <source>
        <dbReference type="RuleBase" id="RU003616"/>
    </source>
</evidence>
<keyword evidence="1" id="KW-0346">Stress response</keyword>
<evidence type="ECO:0000259" key="5">
    <source>
        <dbReference type="PROSITE" id="PS01031"/>
    </source>
</evidence>
<dbReference type="Pfam" id="PF00011">
    <property type="entry name" value="HSP20"/>
    <property type="match status" value="1"/>
</dbReference>
<reference evidence="6 7" key="1">
    <citation type="submission" date="2024-09" db="EMBL/GenBank/DDBJ databases">
        <title>Rethinking Asexuality: The Enigmatic Case of Functional Sexual Genes in Lepraria (Stereocaulaceae).</title>
        <authorList>
            <person name="Doellman M."/>
            <person name="Sun Y."/>
            <person name="Barcenas-Pena A."/>
            <person name="Lumbsch H.T."/>
            <person name="Grewe F."/>
        </authorList>
    </citation>
    <scope>NUCLEOTIDE SEQUENCE [LARGE SCALE GENOMIC DNA]</scope>
    <source>
        <strain evidence="6 7">Mercado 3170</strain>
    </source>
</reference>
<dbReference type="Proteomes" id="UP001590950">
    <property type="component" value="Unassembled WGS sequence"/>
</dbReference>
<dbReference type="InterPro" id="IPR002068">
    <property type="entry name" value="A-crystallin/Hsp20_dom"/>
</dbReference>
<comment type="similarity">
    <text evidence="2 3">Belongs to the small heat shock protein (HSP20) family.</text>
</comment>
<evidence type="ECO:0000256" key="1">
    <source>
        <dbReference type="ARBA" id="ARBA00023016"/>
    </source>
</evidence>
<accession>A0ABR4AJR5</accession>
<name>A0ABR4AJR5_9LECA</name>
<sequence length="241" mass="26689">MQPYRVTTRYIPRVCKAARPTRTMFTTPFFPHFGPASSDFAPLFRLLDSAAAELAPTSQRGQAARRTFTPRFDVREAGTAYELQGELPGIEQRDLEIEFVDERTLVIRGKTATESTRTNEDEAGEAATGDTASEKSVKFQKASVEDEYVDAGAESATEGTKTPNTITEDAAPTTEVAETKKPAEPSFKYWVSERTVGEFERRFSFPGRVDQEAVKASLRNGILSVVVPKLVAKEARKIEIQ</sequence>
<dbReference type="PROSITE" id="PS01031">
    <property type="entry name" value="SHSP"/>
    <property type="match status" value="1"/>
</dbReference>
<evidence type="ECO:0000313" key="6">
    <source>
        <dbReference type="EMBL" id="KAL2046010.1"/>
    </source>
</evidence>
<dbReference type="EMBL" id="JBEFKJ010000004">
    <property type="protein sequence ID" value="KAL2046010.1"/>
    <property type="molecule type" value="Genomic_DNA"/>
</dbReference>
<dbReference type="SUPFAM" id="SSF49764">
    <property type="entry name" value="HSP20-like chaperones"/>
    <property type="match status" value="1"/>
</dbReference>
<evidence type="ECO:0000256" key="2">
    <source>
        <dbReference type="PROSITE-ProRule" id="PRU00285"/>
    </source>
</evidence>
<dbReference type="InterPro" id="IPR031107">
    <property type="entry name" value="Small_HSP"/>
</dbReference>
<keyword evidence="7" id="KW-1185">Reference proteome</keyword>
<evidence type="ECO:0000256" key="4">
    <source>
        <dbReference type="SAM" id="MobiDB-lite"/>
    </source>
</evidence>
<gene>
    <name evidence="6" type="ORF">N7G274_001457</name>
</gene>
<organism evidence="6 7">
    <name type="scientific">Stereocaulon virgatum</name>
    <dbReference type="NCBI Taxonomy" id="373712"/>
    <lineage>
        <taxon>Eukaryota</taxon>
        <taxon>Fungi</taxon>
        <taxon>Dikarya</taxon>
        <taxon>Ascomycota</taxon>
        <taxon>Pezizomycotina</taxon>
        <taxon>Lecanoromycetes</taxon>
        <taxon>OSLEUM clade</taxon>
        <taxon>Lecanoromycetidae</taxon>
        <taxon>Lecanorales</taxon>
        <taxon>Lecanorineae</taxon>
        <taxon>Stereocaulaceae</taxon>
        <taxon>Stereocaulon</taxon>
    </lineage>
</organism>
<protein>
    <recommendedName>
        <fullName evidence="5">SHSP domain-containing protein</fullName>
    </recommendedName>
</protein>
<comment type="caution">
    <text evidence="6">The sequence shown here is derived from an EMBL/GenBank/DDBJ whole genome shotgun (WGS) entry which is preliminary data.</text>
</comment>
<dbReference type="InterPro" id="IPR008978">
    <property type="entry name" value="HSP20-like_chaperone"/>
</dbReference>
<dbReference type="Gene3D" id="2.60.40.790">
    <property type="match status" value="1"/>
</dbReference>